<comment type="subcellular location">
    <subcellularLocation>
        <location evidence="8">Cytoplasm</location>
    </subcellularLocation>
</comment>
<accession>A0A147JVS4</accession>
<evidence type="ECO:0000256" key="3">
    <source>
        <dbReference type="ARBA" id="ARBA00022722"/>
    </source>
</evidence>
<comment type="catalytic activity">
    <reaction evidence="8">
        <text>Endonucleolytic cleavage of RNA, removing 5'-extranucleotides from tRNA precursor.</text>
        <dbReference type="EC" id="3.1.26.5"/>
    </reaction>
</comment>
<keyword evidence="2 8" id="KW-0819">tRNA processing</keyword>
<keyword evidence="1 8" id="KW-0963">Cytoplasm</keyword>
<dbReference type="EC" id="3.1.26.5" evidence="8"/>
<dbReference type="GO" id="GO:0008270">
    <property type="term" value="F:zinc ion binding"/>
    <property type="evidence" value="ECO:0007669"/>
    <property type="project" value="UniProtKB-UniRule"/>
</dbReference>
<evidence type="ECO:0000256" key="6">
    <source>
        <dbReference type="ARBA" id="ARBA00022801"/>
    </source>
</evidence>
<feature type="binding site" evidence="8">
    <location>
        <position position="72"/>
    </location>
    <ligand>
        <name>Zn(2+)</name>
        <dbReference type="ChEBI" id="CHEBI:29105"/>
    </ligand>
</feature>
<dbReference type="PANTHER" id="PTHR14742:SF0">
    <property type="entry name" value="RIBONUCLEASE P PROTEIN SUBUNIT P21"/>
    <property type="match status" value="1"/>
</dbReference>
<dbReference type="InterPro" id="IPR007175">
    <property type="entry name" value="Rpr2/Snm1/Rpp21"/>
</dbReference>
<keyword evidence="6 8" id="KW-0378">Hydrolase</keyword>
<dbReference type="InterPro" id="IPR016432">
    <property type="entry name" value="RNP4"/>
</dbReference>
<keyword evidence="3 8" id="KW-0540">Nuclease</keyword>
<sequence>MSMTHRKRHRSQLDENRSLALERVIRLFELAEETFGKNPELADRYVRAAWKLKTRYNLRLPRSLRMRFCRKCLSYWRPGVSSRVRVKSGRIIITCLRCGRVKRLPYGTGGGSKLPAEALGKNVNTACDQKLED</sequence>
<dbReference type="GO" id="GO:0004526">
    <property type="term" value="F:ribonuclease P activity"/>
    <property type="evidence" value="ECO:0007669"/>
    <property type="project" value="UniProtKB-UniRule"/>
</dbReference>
<keyword evidence="5 8" id="KW-0255">Endonuclease</keyword>
<dbReference type="Pfam" id="PF04032">
    <property type="entry name" value="Rpr2"/>
    <property type="match status" value="1"/>
</dbReference>
<feature type="binding site" evidence="8">
    <location>
        <position position="69"/>
    </location>
    <ligand>
        <name>Zn(2+)</name>
        <dbReference type="ChEBI" id="CHEBI:29105"/>
    </ligand>
</feature>
<dbReference type="STRING" id="1776334.APZ16_05040"/>
<evidence type="ECO:0000313" key="9">
    <source>
        <dbReference type="EMBL" id="KUO40551.1"/>
    </source>
</evidence>
<evidence type="ECO:0000256" key="2">
    <source>
        <dbReference type="ARBA" id="ARBA00022694"/>
    </source>
</evidence>
<evidence type="ECO:0000256" key="1">
    <source>
        <dbReference type="ARBA" id="ARBA00022490"/>
    </source>
</evidence>
<proteinExistence type="inferred from homology"/>
<name>A0A147JVS4_HADYE</name>
<comment type="cofactor">
    <cofactor evidence="8">
        <name>Zn(2+)</name>
        <dbReference type="ChEBI" id="CHEBI:29105"/>
    </cofactor>
    <text evidence="8">Binds 1 zinc ion per subunit.</text>
</comment>
<organism evidence="9 10">
    <name type="scientific">Hadarchaeum yellowstonense</name>
    <dbReference type="NCBI Taxonomy" id="1776334"/>
    <lineage>
        <taxon>Archaea</taxon>
        <taxon>Methanobacteriati</taxon>
        <taxon>Candidatus Hadarchaeota</taxon>
        <taxon>Candidatus Hadarchaeia</taxon>
        <taxon>Candidatus Hadarchaeales</taxon>
        <taxon>Candidatus Hadarchaeaceae</taxon>
        <taxon>Candidatus Hadarchaeum</taxon>
    </lineage>
</organism>
<gene>
    <name evidence="8" type="primary">rnp4</name>
    <name evidence="9" type="ORF">APZ16_05040</name>
</gene>
<evidence type="ECO:0000256" key="8">
    <source>
        <dbReference type="HAMAP-Rule" id="MF_00757"/>
    </source>
</evidence>
<comment type="function">
    <text evidence="8">Part of ribonuclease P, a protein complex that generates mature tRNA molecules by cleaving their 5'-ends.</text>
</comment>
<evidence type="ECO:0000256" key="5">
    <source>
        <dbReference type="ARBA" id="ARBA00022759"/>
    </source>
</evidence>
<feature type="binding site" evidence="8">
    <location>
        <position position="98"/>
    </location>
    <ligand>
        <name>Zn(2+)</name>
        <dbReference type="ChEBI" id="CHEBI:29105"/>
    </ligand>
</feature>
<dbReference type="Gene3D" id="1.20.5.420">
    <property type="entry name" value="Immunoglobulin FC, subunit C"/>
    <property type="match status" value="1"/>
</dbReference>
<dbReference type="AlphaFoldDB" id="A0A147JVS4"/>
<dbReference type="Gene3D" id="6.20.50.20">
    <property type="match status" value="1"/>
</dbReference>
<evidence type="ECO:0000313" key="10">
    <source>
        <dbReference type="Proteomes" id="UP000074294"/>
    </source>
</evidence>
<dbReference type="GO" id="GO:0005737">
    <property type="term" value="C:cytoplasm"/>
    <property type="evidence" value="ECO:0007669"/>
    <property type="project" value="UniProtKB-SubCell"/>
</dbReference>
<dbReference type="Proteomes" id="UP000074294">
    <property type="component" value="Unassembled WGS sequence"/>
</dbReference>
<comment type="similarity">
    <text evidence="8">Belongs to the eukaryotic/archaeal RNase P protein component 4 family.</text>
</comment>
<dbReference type="GO" id="GO:0001682">
    <property type="term" value="P:tRNA 5'-leader removal"/>
    <property type="evidence" value="ECO:0007669"/>
    <property type="project" value="UniProtKB-UniRule"/>
</dbReference>
<evidence type="ECO:0000256" key="7">
    <source>
        <dbReference type="ARBA" id="ARBA00022833"/>
    </source>
</evidence>
<dbReference type="PANTHER" id="PTHR14742">
    <property type="entry name" value="RIBONUCLEASE P SUBUNIT P21"/>
    <property type="match status" value="1"/>
</dbReference>
<reference evidence="9 10" key="1">
    <citation type="journal article" date="2016" name="Nat. Microbiol.">
        <title>Genomic inference of the metabolism of cosmopolitan subsurface Archaea, Hadesarchaea.</title>
        <authorList>
            <person name="Baker B.J."/>
            <person name="Saw J.H."/>
            <person name="Lind A.E."/>
            <person name="Lazar C.S."/>
            <person name="Hinrichs K.-U."/>
            <person name="Teske A.P."/>
            <person name="Ettema T.J."/>
        </authorList>
    </citation>
    <scope>NUCLEOTIDE SEQUENCE [LARGE SCALE GENOMIC DNA]</scope>
</reference>
<feature type="binding site" evidence="8">
    <location>
        <position position="95"/>
    </location>
    <ligand>
        <name>Zn(2+)</name>
        <dbReference type="ChEBI" id="CHEBI:29105"/>
    </ligand>
</feature>
<keyword evidence="4 8" id="KW-0479">Metal-binding</keyword>
<protein>
    <recommendedName>
        <fullName evidence="8">Ribonuclease P protein component 4</fullName>
        <shortName evidence="8">RNase P component 4</shortName>
        <ecNumber evidence="8">3.1.26.5</ecNumber>
    </recommendedName>
    <alternativeName>
        <fullName evidence="8">Rpp21</fullName>
    </alternativeName>
</protein>
<comment type="caution">
    <text evidence="9">The sequence shown here is derived from an EMBL/GenBank/DDBJ whole genome shotgun (WGS) entry which is preliminary data.</text>
</comment>
<comment type="subunit">
    <text evidence="8">Consists of a catalytic RNA component and at least 4-5 protein subunits.</text>
</comment>
<dbReference type="GO" id="GO:0030677">
    <property type="term" value="C:ribonuclease P complex"/>
    <property type="evidence" value="ECO:0007669"/>
    <property type="project" value="UniProtKB-UniRule"/>
</dbReference>
<dbReference type="HAMAP" id="MF_00757">
    <property type="entry name" value="RNase_P_4"/>
    <property type="match status" value="1"/>
</dbReference>
<keyword evidence="7 8" id="KW-0862">Zinc</keyword>
<evidence type="ECO:0000256" key="4">
    <source>
        <dbReference type="ARBA" id="ARBA00022723"/>
    </source>
</evidence>
<dbReference type="EMBL" id="LQMQ01000039">
    <property type="protein sequence ID" value="KUO40551.1"/>
    <property type="molecule type" value="Genomic_DNA"/>
</dbReference>